<feature type="compositionally biased region" description="Basic residues" evidence="1">
    <location>
        <begin position="16"/>
        <end position="25"/>
    </location>
</feature>
<evidence type="ECO:0000313" key="3">
    <source>
        <dbReference type="EMBL" id="GBG00378.1"/>
    </source>
</evidence>
<accession>A0A2V0PS16</accession>
<proteinExistence type="predicted"/>
<comment type="caution">
    <text evidence="3">The sequence shown here is derived from an EMBL/GenBank/DDBJ whole genome shotgun (WGS) entry which is preliminary data.</text>
</comment>
<dbReference type="CDD" id="cd04301">
    <property type="entry name" value="NAT_SF"/>
    <property type="match status" value="1"/>
</dbReference>
<dbReference type="PANTHER" id="PTHR42791">
    <property type="entry name" value="GNAT FAMILY ACETYLTRANSFERASE"/>
    <property type="match status" value="1"/>
</dbReference>
<feature type="domain" description="N-acetyltransferase" evidence="2">
    <location>
        <begin position="113"/>
        <end position="249"/>
    </location>
</feature>
<dbReference type="InterPro" id="IPR000182">
    <property type="entry name" value="GNAT_dom"/>
</dbReference>
<dbReference type="InParanoid" id="A0A2V0PS16"/>
<sequence length="256" mass="27717">MQTAARTAQQPVAGAARRRAAVRHRPRRCRAAARPAAAADVQLLTPSCDPALTARCLETFGESFAEDPVLPLLGVPEARKNQFFRAWSAFYLQKWTAERVLYAAEGGDAAAIVAYSSMVEASSWTPLDALRCGLAGEALAMPWSAWPQLFEMLTGMAESGSCLEPLGIAKPYLKIVFLASHPSARGRGLGDAVMRAITRRADSEGLPLFLEAAPTGVDAYYESRHGFERVAVSRMEFGAGGFEMPLMLRRPRSLDG</sequence>
<dbReference type="AlphaFoldDB" id="A0A2V0PS16"/>
<name>A0A2V0PS16_9CHLO</name>
<dbReference type="EMBL" id="BDRX01000217">
    <property type="protein sequence ID" value="GBG00378.1"/>
    <property type="molecule type" value="Genomic_DNA"/>
</dbReference>
<dbReference type="PANTHER" id="PTHR42791:SF1">
    <property type="entry name" value="N-ACETYLTRANSFERASE DOMAIN-CONTAINING PROTEIN"/>
    <property type="match status" value="1"/>
</dbReference>
<feature type="region of interest" description="Disordered" evidence="1">
    <location>
        <begin position="1"/>
        <end position="25"/>
    </location>
</feature>
<evidence type="ECO:0000259" key="2">
    <source>
        <dbReference type="PROSITE" id="PS51186"/>
    </source>
</evidence>
<organism evidence="3 4">
    <name type="scientific">Raphidocelis subcapitata</name>
    <dbReference type="NCBI Taxonomy" id="307507"/>
    <lineage>
        <taxon>Eukaryota</taxon>
        <taxon>Viridiplantae</taxon>
        <taxon>Chlorophyta</taxon>
        <taxon>core chlorophytes</taxon>
        <taxon>Chlorophyceae</taxon>
        <taxon>CS clade</taxon>
        <taxon>Sphaeropleales</taxon>
        <taxon>Selenastraceae</taxon>
        <taxon>Raphidocelis</taxon>
    </lineage>
</organism>
<dbReference type="Pfam" id="PF00583">
    <property type="entry name" value="Acetyltransf_1"/>
    <property type="match status" value="1"/>
</dbReference>
<dbReference type="Proteomes" id="UP000247498">
    <property type="component" value="Unassembled WGS sequence"/>
</dbReference>
<reference evidence="3 4" key="1">
    <citation type="journal article" date="2018" name="Sci. Rep.">
        <title>Raphidocelis subcapitata (=Pseudokirchneriella subcapitata) provides an insight into genome evolution and environmental adaptations in the Sphaeropleales.</title>
        <authorList>
            <person name="Suzuki S."/>
            <person name="Yamaguchi H."/>
            <person name="Nakajima N."/>
            <person name="Kawachi M."/>
        </authorList>
    </citation>
    <scope>NUCLEOTIDE SEQUENCE [LARGE SCALE GENOMIC DNA]</scope>
    <source>
        <strain evidence="3 4">NIES-35</strain>
    </source>
</reference>
<dbReference type="SUPFAM" id="SSF55729">
    <property type="entry name" value="Acyl-CoA N-acyltransferases (Nat)"/>
    <property type="match status" value="1"/>
</dbReference>
<protein>
    <recommendedName>
        <fullName evidence="2">N-acetyltransferase domain-containing protein</fullName>
    </recommendedName>
</protein>
<dbReference type="OrthoDB" id="545632at2759"/>
<evidence type="ECO:0000313" key="4">
    <source>
        <dbReference type="Proteomes" id="UP000247498"/>
    </source>
</evidence>
<evidence type="ECO:0000256" key="1">
    <source>
        <dbReference type="SAM" id="MobiDB-lite"/>
    </source>
</evidence>
<keyword evidence="4" id="KW-1185">Reference proteome</keyword>
<dbReference type="InterPro" id="IPR016181">
    <property type="entry name" value="Acyl_CoA_acyltransferase"/>
</dbReference>
<dbReference type="GO" id="GO:0016747">
    <property type="term" value="F:acyltransferase activity, transferring groups other than amino-acyl groups"/>
    <property type="evidence" value="ECO:0007669"/>
    <property type="project" value="InterPro"/>
</dbReference>
<dbReference type="Gene3D" id="3.40.630.30">
    <property type="match status" value="1"/>
</dbReference>
<gene>
    <name evidence="3" type="ORF">Rsub_13060</name>
</gene>
<dbReference type="PROSITE" id="PS51186">
    <property type="entry name" value="GNAT"/>
    <property type="match status" value="1"/>
</dbReference>
<dbReference type="InterPro" id="IPR052523">
    <property type="entry name" value="Trichothecene_AcTrans"/>
</dbReference>